<dbReference type="PATRIC" id="fig|1618424.3.peg.635"/>
<dbReference type="InterPro" id="IPR011923">
    <property type="entry name" value="RodA/MrdB"/>
</dbReference>
<feature type="transmembrane region" description="Helical" evidence="6">
    <location>
        <begin position="319"/>
        <end position="341"/>
    </location>
</feature>
<dbReference type="GO" id="GO:0015648">
    <property type="term" value="F:lipid-linked peptidoglycan transporter activity"/>
    <property type="evidence" value="ECO:0007669"/>
    <property type="project" value="TreeGrafter"/>
</dbReference>
<keyword evidence="4 6" id="KW-1133">Transmembrane helix</keyword>
<keyword evidence="2 6" id="KW-0812">Transmembrane</keyword>
<evidence type="ECO:0000256" key="6">
    <source>
        <dbReference type="SAM" id="Phobius"/>
    </source>
</evidence>
<dbReference type="Pfam" id="PF01098">
    <property type="entry name" value="FTSW_RODA_SPOVE"/>
    <property type="match status" value="1"/>
</dbReference>
<dbReference type="NCBIfam" id="TIGR02210">
    <property type="entry name" value="rodA_shape"/>
    <property type="match status" value="1"/>
</dbReference>
<dbReference type="GO" id="GO:0008360">
    <property type="term" value="P:regulation of cell shape"/>
    <property type="evidence" value="ECO:0007669"/>
    <property type="project" value="UniProtKB-KW"/>
</dbReference>
<evidence type="ECO:0000313" key="8">
    <source>
        <dbReference type="Proteomes" id="UP000034601"/>
    </source>
</evidence>
<dbReference type="AlphaFoldDB" id="A0A0G0U6Y3"/>
<organism evidence="7 8">
    <name type="scientific">Candidatus Daviesbacteria bacterium GW2011_GWA2_40_9</name>
    <dbReference type="NCBI Taxonomy" id="1618424"/>
    <lineage>
        <taxon>Bacteria</taxon>
        <taxon>Candidatus Daviesiibacteriota</taxon>
    </lineage>
</organism>
<dbReference type="Proteomes" id="UP000034601">
    <property type="component" value="Unassembled WGS sequence"/>
</dbReference>
<dbReference type="GO" id="GO:0051301">
    <property type="term" value="P:cell division"/>
    <property type="evidence" value="ECO:0007669"/>
    <property type="project" value="InterPro"/>
</dbReference>
<feature type="transmembrane region" description="Helical" evidence="6">
    <location>
        <begin position="286"/>
        <end position="307"/>
    </location>
</feature>
<dbReference type="GO" id="GO:0005886">
    <property type="term" value="C:plasma membrane"/>
    <property type="evidence" value="ECO:0007669"/>
    <property type="project" value="TreeGrafter"/>
</dbReference>
<feature type="transmembrane region" description="Helical" evidence="6">
    <location>
        <begin position="151"/>
        <end position="184"/>
    </location>
</feature>
<accession>A0A0G0U6Y3</accession>
<evidence type="ECO:0000256" key="3">
    <source>
        <dbReference type="ARBA" id="ARBA00022960"/>
    </source>
</evidence>
<protein>
    <submittedName>
        <fullName evidence="7">Rod shape-determining protein RodA</fullName>
    </submittedName>
</protein>
<feature type="transmembrane region" description="Helical" evidence="6">
    <location>
        <begin position="6"/>
        <end position="23"/>
    </location>
</feature>
<dbReference type="EMBL" id="LCAB01000008">
    <property type="protein sequence ID" value="KKR82971.1"/>
    <property type="molecule type" value="Genomic_DNA"/>
</dbReference>
<name>A0A0G0U6Y3_9BACT</name>
<sequence length="353" mass="39338">MIPDLLITLPIIFLLSLGILVIYSSDPQLALQQTLIALIGLLIYWFLSSVDYHYYQHYALYLYIITLVLLVIVFILGIETRGSLRWIPLGPVQIQPSEMAKPVLIIFLANFWVTHLPSWKNILKSCLIVLPFLALVFKQPDLGTSLTLGMIWLMMVVGANISWLKLLAMGLVSSVLTPLGWLFLKDYQKMRIMSFISPDQDPLGTGYNVIQSKIAVGSGSFWGRGLGHGTQSRLRFLPEYRTDFMFASMAEEFGFLGSLIVLALYGTLIFRSLIIIRLSHERFGSLLIFGVLGMLFFQIVVNIGMNIGSLPVTGITLPLLSYGGSSLISTLISLSFIVSVARFGIRHVPSIDT</sequence>
<reference evidence="7 8" key="1">
    <citation type="journal article" date="2015" name="Nature">
        <title>rRNA introns, odd ribosomes, and small enigmatic genomes across a large radiation of phyla.</title>
        <authorList>
            <person name="Brown C.T."/>
            <person name="Hug L.A."/>
            <person name="Thomas B.C."/>
            <person name="Sharon I."/>
            <person name="Castelle C.J."/>
            <person name="Singh A."/>
            <person name="Wilkins M.J."/>
            <person name="Williams K.H."/>
            <person name="Banfield J.F."/>
        </authorList>
    </citation>
    <scope>NUCLEOTIDE SEQUENCE [LARGE SCALE GENOMIC DNA]</scope>
</reference>
<feature type="transmembrane region" description="Helical" evidence="6">
    <location>
        <begin position="35"/>
        <end position="54"/>
    </location>
</feature>
<evidence type="ECO:0000313" key="7">
    <source>
        <dbReference type="EMBL" id="KKR82971.1"/>
    </source>
</evidence>
<feature type="transmembrane region" description="Helical" evidence="6">
    <location>
        <begin position="60"/>
        <end position="78"/>
    </location>
</feature>
<keyword evidence="3" id="KW-0133">Cell shape</keyword>
<comment type="subcellular location">
    <subcellularLocation>
        <location evidence="1">Membrane</location>
        <topology evidence="1">Multi-pass membrane protein</topology>
    </subcellularLocation>
</comment>
<proteinExistence type="predicted"/>
<gene>
    <name evidence="7" type="ORF">UU29_C0008G0080</name>
</gene>
<dbReference type="PANTHER" id="PTHR30474">
    <property type="entry name" value="CELL CYCLE PROTEIN"/>
    <property type="match status" value="1"/>
</dbReference>
<dbReference type="InterPro" id="IPR001182">
    <property type="entry name" value="FtsW/RodA"/>
</dbReference>
<dbReference type="PANTHER" id="PTHR30474:SF1">
    <property type="entry name" value="PEPTIDOGLYCAN GLYCOSYLTRANSFERASE MRDB"/>
    <property type="match status" value="1"/>
</dbReference>
<evidence type="ECO:0000256" key="5">
    <source>
        <dbReference type="ARBA" id="ARBA00023136"/>
    </source>
</evidence>
<dbReference type="GO" id="GO:0032153">
    <property type="term" value="C:cell division site"/>
    <property type="evidence" value="ECO:0007669"/>
    <property type="project" value="TreeGrafter"/>
</dbReference>
<evidence type="ECO:0000256" key="1">
    <source>
        <dbReference type="ARBA" id="ARBA00004141"/>
    </source>
</evidence>
<keyword evidence="5 6" id="KW-0472">Membrane</keyword>
<evidence type="ECO:0000256" key="4">
    <source>
        <dbReference type="ARBA" id="ARBA00022989"/>
    </source>
</evidence>
<comment type="caution">
    <text evidence="7">The sequence shown here is derived from an EMBL/GenBank/DDBJ whole genome shotgun (WGS) entry which is preliminary data.</text>
</comment>
<evidence type="ECO:0000256" key="2">
    <source>
        <dbReference type="ARBA" id="ARBA00022692"/>
    </source>
</evidence>
<feature type="transmembrane region" description="Helical" evidence="6">
    <location>
        <begin position="253"/>
        <end position="274"/>
    </location>
</feature>